<dbReference type="Gene3D" id="3.10.620.30">
    <property type="match status" value="1"/>
</dbReference>
<dbReference type="Proteomes" id="UP000005220">
    <property type="component" value="Chromosome 5"/>
</dbReference>
<evidence type="ECO:0000313" key="11">
    <source>
        <dbReference type="EMBL" id="CCF58229.1"/>
    </source>
</evidence>
<dbReference type="GO" id="GO:0097466">
    <property type="term" value="P:ubiquitin-dependent glycoprotein ERAD pathway"/>
    <property type="evidence" value="ECO:0007669"/>
    <property type="project" value="EnsemblFungi"/>
</dbReference>
<dbReference type="KEGG" id="kaf:KAFR_0E00750"/>
<feature type="region of interest" description="Disordered" evidence="9">
    <location>
        <begin position="306"/>
        <end position="341"/>
    </location>
</feature>
<keyword evidence="7" id="KW-0862">Zinc</keyword>
<dbReference type="STRING" id="1071382.H2AV29"/>
<dbReference type="GO" id="GO:0120125">
    <property type="term" value="C:PNGase complex"/>
    <property type="evidence" value="ECO:0007669"/>
    <property type="project" value="EnsemblFungi"/>
</dbReference>
<comment type="similarity">
    <text evidence="3">Belongs to the transglutaminase-like superfamily. PNGase family.</text>
</comment>
<evidence type="ECO:0000256" key="6">
    <source>
        <dbReference type="ARBA" id="ARBA00022723"/>
    </source>
</evidence>
<dbReference type="SMART" id="SM00460">
    <property type="entry name" value="TGc"/>
    <property type="match status" value="1"/>
</dbReference>
<dbReference type="Gene3D" id="2.20.25.10">
    <property type="match status" value="1"/>
</dbReference>
<dbReference type="GO" id="GO:0005829">
    <property type="term" value="C:cytosol"/>
    <property type="evidence" value="ECO:0007669"/>
    <property type="project" value="EnsemblFungi"/>
</dbReference>
<gene>
    <name evidence="11" type="primary">KAFR0E00750</name>
    <name evidence="11" type="ORF">KAFR_0E00750</name>
</gene>
<dbReference type="EC" id="3.5.1.52" evidence="4"/>
<dbReference type="FunFam" id="3.10.620.30:FF:000004">
    <property type="entry name" value="Peptidase (PNG1)"/>
    <property type="match status" value="1"/>
</dbReference>
<evidence type="ECO:0000256" key="1">
    <source>
        <dbReference type="ARBA" id="ARBA00001650"/>
    </source>
</evidence>
<dbReference type="GO" id="GO:0046872">
    <property type="term" value="F:metal ion binding"/>
    <property type="evidence" value="ECO:0007669"/>
    <property type="project" value="UniProtKB-KW"/>
</dbReference>
<comment type="cofactor">
    <cofactor evidence="2">
        <name>Zn(2+)</name>
        <dbReference type="ChEBI" id="CHEBI:29105"/>
    </cofactor>
</comment>
<evidence type="ECO:0000256" key="9">
    <source>
        <dbReference type="SAM" id="MobiDB-lite"/>
    </source>
</evidence>
<evidence type="ECO:0000256" key="5">
    <source>
        <dbReference type="ARBA" id="ARBA00018546"/>
    </source>
</evidence>
<comment type="catalytic activity">
    <reaction evidence="1">
        <text>Hydrolysis of an N(4)-(acetyl-beta-D-glucosaminyl)asparagine residue in which the glucosamine residue may be further glycosylated, to yield a (substituted) N-acetyl-beta-D-glucosaminylamine and a peptide containing an aspartate residue.</text>
        <dbReference type="EC" id="3.5.1.52"/>
    </reaction>
</comment>
<evidence type="ECO:0000259" key="10">
    <source>
        <dbReference type="SMART" id="SM00460"/>
    </source>
</evidence>
<evidence type="ECO:0000256" key="2">
    <source>
        <dbReference type="ARBA" id="ARBA00001947"/>
    </source>
</evidence>
<evidence type="ECO:0000256" key="4">
    <source>
        <dbReference type="ARBA" id="ARBA00012158"/>
    </source>
</evidence>
<evidence type="ECO:0000256" key="8">
    <source>
        <dbReference type="ARBA" id="ARBA00032858"/>
    </source>
</evidence>
<dbReference type="GO" id="GO:0000224">
    <property type="term" value="F:peptide-N4-(N-acetyl-beta-glucosaminyl)asparagine amidase activity"/>
    <property type="evidence" value="ECO:0007669"/>
    <property type="project" value="UniProtKB-EC"/>
</dbReference>
<proteinExistence type="inferred from homology"/>
<feature type="domain" description="Transglutaminase-like" evidence="10">
    <location>
        <begin position="164"/>
        <end position="219"/>
    </location>
</feature>
<evidence type="ECO:0000256" key="7">
    <source>
        <dbReference type="ARBA" id="ARBA00022833"/>
    </source>
</evidence>
<dbReference type="PANTHER" id="PTHR12143:SF19">
    <property type="entry name" value="PEPTIDE-N(4)-(N-ACETYL-BETA-GLUCOSAMINYL)ASPARAGINE AMIDASE"/>
    <property type="match status" value="1"/>
</dbReference>
<dbReference type="OrthoDB" id="409136at2759"/>
<dbReference type="AlphaFoldDB" id="H2AV29"/>
<dbReference type="GO" id="GO:0005634">
    <property type="term" value="C:nucleus"/>
    <property type="evidence" value="ECO:0007669"/>
    <property type="project" value="EnsemblFungi"/>
</dbReference>
<dbReference type="InterPro" id="IPR002931">
    <property type="entry name" value="Transglutaminase-like"/>
</dbReference>
<dbReference type="GeneID" id="13882729"/>
<name>H2AV29_KAZAF</name>
<keyword evidence="12" id="KW-1185">Reference proteome</keyword>
<dbReference type="GO" id="GO:0006515">
    <property type="term" value="P:protein quality control for misfolded or incompletely synthesized proteins"/>
    <property type="evidence" value="ECO:0007669"/>
    <property type="project" value="EnsemblFungi"/>
</dbReference>
<protein>
    <recommendedName>
        <fullName evidence="5">Peptide-N(4)-(N-acetyl-beta-glucosaminyl)asparagine amidase</fullName>
        <ecNumber evidence="4">3.5.1.52</ecNumber>
    </recommendedName>
    <alternativeName>
        <fullName evidence="8">Peptide:N-glycanase 1</fullName>
    </alternativeName>
</protein>
<dbReference type="eggNOG" id="KOG0909">
    <property type="taxonomic scope" value="Eukaryota"/>
</dbReference>
<dbReference type="InParanoid" id="H2AV29"/>
<evidence type="ECO:0000313" key="12">
    <source>
        <dbReference type="Proteomes" id="UP000005220"/>
    </source>
</evidence>
<feature type="compositionally biased region" description="Polar residues" evidence="9">
    <location>
        <begin position="306"/>
        <end position="317"/>
    </location>
</feature>
<dbReference type="EMBL" id="HE650825">
    <property type="protein sequence ID" value="CCF58229.1"/>
    <property type="molecule type" value="Genomic_DNA"/>
</dbReference>
<dbReference type="SUPFAM" id="SSF54001">
    <property type="entry name" value="Cysteine proteinases"/>
    <property type="match status" value="1"/>
</dbReference>
<organism evidence="11 12">
    <name type="scientific">Kazachstania africana (strain ATCC 22294 / BCRC 22015 / CBS 2517 / CECT 1963 / NBRC 1671 / NRRL Y-8276)</name>
    <name type="common">Yeast</name>
    <name type="synonym">Kluyveromyces africanus</name>
    <dbReference type="NCBI Taxonomy" id="1071382"/>
    <lineage>
        <taxon>Eukaryota</taxon>
        <taxon>Fungi</taxon>
        <taxon>Dikarya</taxon>
        <taxon>Ascomycota</taxon>
        <taxon>Saccharomycotina</taxon>
        <taxon>Saccharomycetes</taxon>
        <taxon>Saccharomycetales</taxon>
        <taxon>Saccharomycetaceae</taxon>
        <taxon>Kazachstania</taxon>
    </lineage>
</organism>
<keyword evidence="6" id="KW-0479">Metal-binding</keyword>
<dbReference type="InterPro" id="IPR038765">
    <property type="entry name" value="Papain-like_cys_pep_sf"/>
</dbReference>
<dbReference type="HOGENOM" id="CLU_031058_0_1_1"/>
<sequence>MFLKRYKDIIIAKFQSTRENNREVNRINNLLRTNQFAKEIVGNSRRLCHVYDNSEWHSIVLETLDLDLIYQNVDKTFKNRGDNDDEYSDYLVKELLRYFKRDFFKWCNKPECKRCGTDEFQNLTGIQRANNEESKFDCGSVEVYRCSHCNQEWRYPRYNDPIKLLETRTGRCGEWCNLFTLILKSFGLKARYVSNKEDHVWCEYYSPHLKRWVHVDSCEQSFDQPYIYSKNWNKSMSYCIAYDKDGVTDVSKRYILQNQLPRNLIDENDLQLVCSFLTRELRKNLDRDDIYKLWCRDEQERLEWTPQATHKTETITPADNEHKGRISGSAEWKAQRREDGS</sequence>
<dbReference type="Pfam" id="PF01841">
    <property type="entry name" value="Transglut_core"/>
    <property type="match status" value="1"/>
</dbReference>
<dbReference type="PANTHER" id="PTHR12143">
    <property type="entry name" value="PEPTIDE N-GLYCANASE PNGASE -RELATED"/>
    <property type="match status" value="1"/>
</dbReference>
<evidence type="ECO:0000256" key="3">
    <source>
        <dbReference type="ARBA" id="ARBA00009390"/>
    </source>
</evidence>
<dbReference type="FunCoup" id="H2AV29">
    <property type="interactions" value="126"/>
</dbReference>
<reference evidence="11 12" key="1">
    <citation type="journal article" date="2011" name="Proc. Natl. Acad. Sci. U.S.A.">
        <title>Evolutionary erosion of yeast sex chromosomes by mating-type switching accidents.</title>
        <authorList>
            <person name="Gordon J.L."/>
            <person name="Armisen D."/>
            <person name="Proux-Wera E."/>
            <person name="Oheigeartaigh S.S."/>
            <person name="Byrne K.P."/>
            <person name="Wolfe K.H."/>
        </authorList>
    </citation>
    <scope>NUCLEOTIDE SEQUENCE [LARGE SCALE GENOMIC DNA]</scope>
    <source>
        <strain evidence="12">ATCC 22294 / BCRC 22015 / CBS 2517 / CECT 1963 / NBRC 1671 / NRRL Y-8276</strain>
    </source>
</reference>
<dbReference type="RefSeq" id="XP_003957364.1">
    <property type="nucleotide sequence ID" value="XM_003957315.1"/>
</dbReference>
<accession>H2AV29</accession>
<dbReference type="InterPro" id="IPR050883">
    <property type="entry name" value="PNGase"/>
</dbReference>